<evidence type="ECO:0000256" key="6">
    <source>
        <dbReference type="ARBA" id="ARBA00022989"/>
    </source>
</evidence>
<keyword evidence="4" id="KW-0812">Transmembrane</keyword>
<organism evidence="9">
    <name type="scientific">Cyprideis torosa</name>
    <dbReference type="NCBI Taxonomy" id="163714"/>
    <lineage>
        <taxon>Eukaryota</taxon>
        <taxon>Metazoa</taxon>
        <taxon>Ecdysozoa</taxon>
        <taxon>Arthropoda</taxon>
        <taxon>Crustacea</taxon>
        <taxon>Oligostraca</taxon>
        <taxon>Ostracoda</taxon>
        <taxon>Podocopa</taxon>
        <taxon>Podocopida</taxon>
        <taxon>Cytherocopina</taxon>
        <taxon>Cytheroidea</taxon>
        <taxon>Cytherideidae</taxon>
        <taxon>Cyprideis</taxon>
    </lineage>
</organism>
<sequence length="169" mass="18540">AVSVCFINSATSFFVGFVVFSIIGFIAHETGVPVSEAVGEGPGLAFEVYPNAILQMPYPPIWAAVFFFMFILIGLDSQFCTMEGFITAIVDEFPHHLRGHKELFILGTAFVSYLVGLSCVTRGGMYVLKLMDDMAASGICLLFIVGFECISIAWGYGADRFFDNIKEMI</sequence>
<keyword evidence="3" id="KW-0813">Transport</keyword>
<evidence type="ECO:0000256" key="4">
    <source>
        <dbReference type="ARBA" id="ARBA00022692"/>
    </source>
</evidence>
<dbReference type="InterPro" id="IPR037272">
    <property type="entry name" value="SNS_sf"/>
</dbReference>
<feature type="binding site" evidence="8">
    <location>
        <position position="8"/>
    </location>
    <ligand>
        <name>Na(+)</name>
        <dbReference type="ChEBI" id="CHEBI:29101"/>
        <label>1</label>
    </ligand>
</feature>
<evidence type="ECO:0000256" key="8">
    <source>
        <dbReference type="PIRSR" id="PIRSR600175-1"/>
    </source>
</evidence>
<accession>A0A7R8WT64</accession>
<dbReference type="Pfam" id="PF00209">
    <property type="entry name" value="SNF"/>
    <property type="match status" value="1"/>
</dbReference>
<dbReference type="GO" id="GO:0005886">
    <property type="term" value="C:plasma membrane"/>
    <property type="evidence" value="ECO:0007669"/>
    <property type="project" value="TreeGrafter"/>
</dbReference>
<keyword evidence="5" id="KW-0769">Symport</keyword>
<dbReference type="OrthoDB" id="6581954at2759"/>
<dbReference type="GO" id="GO:0015293">
    <property type="term" value="F:symporter activity"/>
    <property type="evidence" value="ECO:0007669"/>
    <property type="project" value="UniProtKB-KW"/>
</dbReference>
<dbReference type="GO" id="GO:0006865">
    <property type="term" value="P:amino acid transport"/>
    <property type="evidence" value="ECO:0007669"/>
    <property type="project" value="TreeGrafter"/>
</dbReference>
<keyword evidence="8" id="KW-0915">Sodium</keyword>
<keyword evidence="8" id="KW-0479">Metal-binding</keyword>
<feature type="binding site" evidence="8">
    <location>
        <position position="76"/>
    </location>
    <ligand>
        <name>Na(+)</name>
        <dbReference type="ChEBI" id="CHEBI:29101"/>
        <label>1</label>
    </ligand>
</feature>
<protein>
    <submittedName>
        <fullName evidence="9">Uncharacterized protein</fullName>
    </submittedName>
</protein>
<evidence type="ECO:0000256" key="7">
    <source>
        <dbReference type="ARBA" id="ARBA00023136"/>
    </source>
</evidence>
<dbReference type="PROSITE" id="PS50267">
    <property type="entry name" value="NA_NEUROTRAN_SYMP_3"/>
    <property type="match status" value="1"/>
</dbReference>
<dbReference type="GO" id="GO:0035725">
    <property type="term" value="P:sodium ion transmembrane transport"/>
    <property type="evidence" value="ECO:0007669"/>
    <property type="project" value="TreeGrafter"/>
</dbReference>
<dbReference type="InterPro" id="IPR000175">
    <property type="entry name" value="Na/ntran_symport"/>
</dbReference>
<dbReference type="SUPFAM" id="SSF161070">
    <property type="entry name" value="SNF-like"/>
    <property type="match status" value="1"/>
</dbReference>
<keyword evidence="7" id="KW-0472">Membrane</keyword>
<comment type="similarity">
    <text evidence="2">Belongs to the sodium:neurotransmitter symporter (SNF) (TC 2.A.22) family.</text>
</comment>
<name>A0A7R8WT64_9CRUS</name>
<evidence type="ECO:0000256" key="1">
    <source>
        <dbReference type="ARBA" id="ARBA00004141"/>
    </source>
</evidence>
<feature type="binding site" evidence="8">
    <location>
        <position position="77"/>
    </location>
    <ligand>
        <name>Na(+)</name>
        <dbReference type="ChEBI" id="CHEBI:29101"/>
        <label>1</label>
    </ligand>
</feature>
<keyword evidence="6" id="KW-1133">Transmembrane helix</keyword>
<evidence type="ECO:0000313" key="9">
    <source>
        <dbReference type="EMBL" id="CAD7234816.1"/>
    </source>
</evidence>
<dbReference type="AlphaFoldDB" id="A0A7R8WT64"/>
<proteinExistence type="inferred from homology"/>
<feature type="non-terminal residue" evidence="9">
    <location>
        <position position="169"/>
    </location>
</feature>
<dbReference type="PRINTS" id="PR00176">
    <property type="entry name" value="NANEUSMPORT"/>
</dbReference>
<feature type="non-terminal residue" evidence="9">
    <location>
        <position position="1"/>
    </location>
</feature>
<evidence type="ECO:0000256" key="5">
    <source>
        <dbReference type="ARBA" id="ARBA00022847"/>
    </source>
</evidence>
<dbReference type="PANTHER" id="PTHR11616">
    <property type="entry name" value="SODIUM/CHLORIDE DEPENDENT TRANSPORTER"/>
    <property type="match status" value="1"/>
</dbReference>
<comment type="subcellular location">
    <subcellularLocation>
        <location evidence="1">Membrane</location>
        <topology evidence="1">Multi-pass membrane protein</topology>
    </subcellularLocation>
</comment>
<dbReference type="EMBL" id="OB669983">
    <property type="protein sequence ID" value="CAD7234816.1"/>
    <property type="molecule type" value="Genomic_DNA"/>
</dbReference>
<dbReference type="GO" id="GO:0046872">
    <property type="term" value="F:metal ion binding"/>
    <property type="evidence" value="ECO:0007669"/>
    <property type="project" value="UniProtKB-KW"/>
</dbReference>
<reference evidence="9" key="1">
    <citation type="submission" date="2020-11" db="EMBL/GenBank/DDBJ databases">
        <authorList>
            <person name="Tran Van P."/>
        </authorList>
    </citation>
    <scope>NUCLEOTIDE SEQUENCE</scope>
</reference>
<evidence type="ECO:0000256" key="2">
    <source>
        <dbReference type="ARBA" id="ARBA00006459"/>
    </source>
</evidence>
<gene>
    <name evidence="9" type="ORF">CTOB1V02_LOCUS12632</name>
</gene>
<dbReference type="PANTHER" id="PTHR11616:SF265">
    <property type="entry name" value="TRANSPORTER"/>
    <property type="match status" value="1"/>
</dbReference>
<evidence type="ECO:0000256" key="3">
    <source>
        <dbReference type="ARBA" id="ARBA00022448"/>
    </source>
</evidence>